<organism evidence="1">
    <name type="scientific">Caudovirus D_HF5_2C</name>
    <dbReference type="NCBI Taxonomy" id="3071196"/>
    <lineage>
        <taxon>Viruses</taxon>
        <taxon>Duplodnaviria</taxon>
        <taxon>Heunggongvirae</taxon>
        <taxon>Uroviricota</taxon>
        <taxon>Caudoviricetes</taxon>
    </lineage>
</organism>
<accession>A0AA96EKA9</accession>
<evidence type="ECO:0000313" key="1">
    <source>
        <dbReference type="EMBL" id="WNL48666.1"/>
    </source>
</evidence>
<dbReference type="Pfam" id="PF23847">
    <property type="entry name" value="DUF7211"/>
    <property type="match status" value="1"/>
</dbReference>
<reference evidence="1" key="1">
    <citation type="submission" date="2023-06" db="EMBL/GenBank/DDBJ databases">
        <title>Characterization of diverse anelloviruses, cressdnaviruses, and phages in the human oral virome in North Carolina.</title>
        <authorList>
            <person name="Paietta E.N."/>
            <person name="Kraberger S."/>
            <person name="Custer J.M."/>
            <person name="Vargas K.L."/>
            <person name="Epsy C."/>
            <person name="Ehmke E."/>
            <person name="Yoder A.D."/>
            <person name="Varsani A."/>
        </authorList>
    </citation>
    <scope>NUCLEOTIDE SEQUENCE</scope>
    <source>
        <strain evidence="1">D_HF5_2C</strain>
    </source>
</reference>
<dbReference type="InterPro" id="IPR055635">
    <property type="entry name" value="DUF7211"/>
</dbReference>
<dbReference type="EMBL" id="OR148986">
    <property type="protein sequence ID" value="WNL48666.1"/>
    <property type="molecule type" value="Genomic_DNA"/>
</dbReference>
<protein>
    <submittedName>
        <fullName evidence="1">Uncharacterized protein</fullName>
    </submittedName>
</protein>
<name>A0AA96EKA9_9CAUD</name>
<proteinExistence type="predicted"/>
<sequence length="205" mass="23612">MIIIEDGQLYHTDNYSDTLQHFGIKGMKWKQRLRGNYVVSGKAAARAKKHILRLQNRNKRTKMNLAKDIARNVAVVGLTGVAAAARTSNQMRFDRSTKIDRLKAKVNSNKNNTNYKDELKKIHDGYLKRSNPAKEAWEKSKKEKGRFNYDTRTAKLKYHAARYRDGADEWRSKVGGRKTTTTEVMGHYNASRLDAKVKKREAKRA</sequence>